<evidence type="ECO:0000256" key="1">
    <source>
        <dbReference type="SAM" id="SignalP"/>
    </source>
</evidence>
<dbReference type="CDD" id="cd11577">
    <property type="entry name" value="GH71"/>
    <property type="match status" value="1"/>
</dbReference>
<keyword evidence="2" id="KW-0378">Hydrolase</keyword>
<reference evidence="3" key="1">
    <citation type="journal article" date="2023" name="Mol. Phylogenet. Evol.">
        <title>Genome-scale phylogeny and comparative genomics of the fungal order Sordariales.</title>
        <authorList>
            <person name="Hensen N."/>
            <person name="Bonometti L."/>
            <person name="Westerberg I."/>
            <person name="Brannstrom I.O."/>
            <person name="Guillou S."/>
            <person name="Cros-Aarteil S."/>
            <person name="Calhoun S."/>
            <person name="Haridas S."/>
            <person name="Kuo A."/>
            <person name="Mondo S."/>
            <person name="Pangilinan J."/>
            <person name="Riley R."/>
            <person name="LaButti K."/>
            <person name="Andreopoulos B."/>
            <person name="Lipzen A."/>
            <person name="Chen C."/>
            <person name="Yan M."/>
            <person name="Daum C."/>
            <person name="Ng V."/>
            <person name="Clum A."/>
            <person name="Steindorff A."/>
            <person name="Ohm R.A."/>
            <person name="Martin F."/>
            <person name="Silar P."/>
            <person name="Natvig D.O."/>
            <person name="Lalanne C."/>
            <person name="Gautier V."/>
            <person name="Ament-Velasquez S.L."/>
            <person name="Kruys A."/>
            <person name="Hutchinson M.I."/>
            <person name="Powell A.J."/>
            <person name="Barry K."/>
            <person name="Miller A.N."/>
            <person name="Grigoriev I.V."/>
            <person name="Debuchy R."/>
            <person name="Gladieux P."/>
            <person name="Hiltunen Thoren M."/>
            <person name="Johannesson H."/>
        </authorList>
    </citation>
    <scope>NUCLEOTIDE SEQUENCE [LARGE SCALE GENOMIC DNA]</scope>
    <source>
        <strain evidence="3">CBS 340.73</strain>
    </source>
</reference>
<dbReference type="Pfam" id="PF03659">
    <property type="entry name" value="Glyco_hydro_71"/>
    <property type="match status" value="1"/>
</dbReference>
<organism evidence="2 3">
    <name type="scientific">Diplogelasinospora grovesii</name>
    <dbReference type="NCBI Taxonomy" id="303347"/>
    <lineage>
        <taxon>Eukaryota</taxon>
        <taxon>Fungi</taxon>
        <taxon>Dikarya</taxon>
        <taxon>Ascomycota</taxon>
        <taxon>Pezizomycotina</taxon>
        <taxon>Sordariomycetes</taxon>
        <taxon>Sordariomycetidae</taxon>
        <taxon>Sordariales</taxon>
        <taxon>Diplogelasinosporaceae</taxon>
        <taxon>Diplogelasinospora</taxon>
    </lineage>
</organism>
<gene>
    <name evidence="2" type="ORF">QBC46DRAFT_441571</name>
</gene>
<evidence type="ECO:0000313" key="3">
    <source>
        <dbReference type="Proteomes" id="UP001303473"/>
    </source>
</evidence>
<name>A0AAN6N3V6_9PEZI</name>
<feature type="non-terminal residue" evidence="2">
    <location>
        <position position="1002"/>
    </location>
</feature>
<protein>
    <submittedName>
        <fullName evidence="2">Glycosyl hydrolase family 71-domain-containing protein</fullName>
    </submittedName>
</protein>
<dbReference type="AlphaFoldDB" id="A0AAN6N3V6"/>
<evidence type="ECO:0000313" key="2">
    <source>
        <dbReference type="EMBL" id="KAK3938096.1"/>
    </source>
</evidence>
<dbReference type="GO" id="GO:0051118">
    <property type="term" value="F:glucan endo-1,3-alpha-glucosidase activity"/>
    <property type="evidence" value="ECO:0007669"/>
    <property type="project" value="InterPro"/>
</dbReference>
<accession>A0AAN6N3V6</accession>
<dbReference type="InterPro" id="IPR005197">
    <property type="entry name" value="Glyco_hydro_71"/>
</dbReference>
<dbReference type="EMBL" id="MU853837">
    <property type="protein sequence ID" value="KAK3938096.1"/>
    <property type="molecule type" value="Genomic_DNA"/>
</dbReference>
<dbReference type="Gene3D" id="3.20.20.80">
    <property type="entry name" value="Glycosidases"/>
    <property type="match status" value="1"/>
</dbReference>
<proteinExistence type="predicted"/>
<keyword evidence="1" id="KW-0732">Signal</keyword>
<comment type="caution">
    <text evidence="2">The sequence shown here is derived from an EMBL/GenBank/DDBJ whole genome shotgun (WGS) entry which is preliminary data.</text>
</comment>
<sequence length="1002" mass="106725">MRFWGSLFALMALAWSQHAAAAKAVFAHFMVDNAQGWDSTLWGVEMDSAIGANIDAFALNIAAGSPNNAPQLANAFAAANNKNFKLFFSFDYAGNGAWLQGDVQSLLTQYAHDPAYFQHEGSRPLVSTFEGPDNAADWIAIKANSGCFFIPDWSSVGAGPALALANGVADGLFSWAAWPWGGGQTNTYVDASYLTDLKGKPYMMAASPWFYTNMPGYGKNWMWPHMGMTLWPDRWTQILALDPQPLYVEIISWNDFGESHYISNSVSSPPFETDGIAQYDYVSGMSHEALQYPLAVWAQQFKTDVSTVTDESITLMYLLHDASSCNDGNTPVNTATQLQFEYFAQDALPHRYIGYIATLTSPADITISVGGHAMAASFSFSPPGAAQGSNTGGAGVYYGSVYVDNSYTGTVTASLSRNGAALMSVTGKAIGGCTSDGYANFNLYVTGDIIPAASPTQTTDMAEMTCIAGTGATDFLDICSTACEYGYCPYGACVCTAYGWPVTKPKWTGAVGHALTDWNYEGLCSFVYPYGFTFPEYCGSADNTASLTSPTVSPFLPFVCTGGTAATTDWTGFGFDTICAWTCAYGYCPIHFCTCTGTGSLLALNGVTAPYDTIPDAVVPDDADWALDPACDFSLSFPSLDALSAASSNYSDFCNTVYALDVLINDASTVLTNYTAINTDYDSLFGYYVTYVYDMIPSALNKYLYDDTGLAHFTCYFSATGSADSTIQACPNLSDLGNYADMTSDTTVDVVFNNETGFWSDLANKYGVEQDWISRDTPIPVSTGCSTTHAGTNCDATMTVYGFPQRAADPLNITNPKDIFAKAGPALAGLPDSVTATLWDVLLGQWNGSVLDPVSVVSLPIAMAQQALESMSQVKAIGQTEEDSEKADLIGFIVTAVLSIVPFVGEEVAAAAGLAQVARAANLVGLAANLGYDIYAVVENPSSAPMVMLGELFGIGGIAAAARDAASYARMASLRREMSDELSGLGTRVTDQATTLQKITKS</sequence>
<feature type="signal peptide" evidence="1">
    <location>
        <begin position="1"/>
        <end position="21"/>
    </location>
</feature>
<keyword evidence="3" id="KW-1185">Reference proteome</keyword>
<dbReference type="Proteomes" id="UP001303473">
    <property type="component" value="Unassembled WGS sequence"/>
</dbReference>
<feature type="chain" id="PRO_5043052778" evidence="1">
    <location>
        <begin position="22"/>
        <end position="1002"/>
    </location>
</feature>